<reference evidence="2 3" key="1">
    <citation type="journal article" date="2024" name="Commun. Biol.">
        <title>Comparative genomic analysis of thermophilic fungi reveals convergent evolutionary adaptations and gene losses.</title>
        <authorList>
            <person name="Steindorff A.S."/>
            <person name="Aguilar-Pontes M.V."/>
            <person name="Robinson A.J."/>
            <person name="Andreopoulos B."/>
            <person name="LaButti K."/>
            <person name="Kuo A."/>
            <person name="Mondo S."/>
            <person name="Riley R."/>
            <person name="Otillar R."/>
            <person name="Haridas S."/>
            <person name="Lipzen A."/>
            <person name="Grimwood J."/>
            <person name="Schmutz J."/>
            <person name="Clum A."/>
            <person name="Reid I.D."/>
            <person name="Moisan M.C."/>
            <person name="Butler G."/>
            <person name="Nguyen T.T.M."/>
            <person name="Dewar K."/>
            <person name="Conant G."/>
            <person name="Drula E."/>
            <person name="Henrissat B."/>
            <person name="Hansel C."/>
            <person name="Singer S."/>
            <person name="Hutchinson M.I."/>
            <person name="de Vries R.P."/>
            <person name="Natvig D.O."/>
            <person name="Powell A.J."/>
            <person name="Tsang A."/>
            <person name="Grigoriev I.V."/>
        </authorList>
    </citation>
    <scope>NUCLEOTIDE SEQUENCE [LARGE SCALE GENOMIC DNA]</scope>
    <source>
        <strain evidence="2 3">ATCC 24622</strain>
    </source>
</reference>
<feature type="compositionally biased region" description="Acidic residues" evidence="1">
    <location>
        <begin position="32"/>
        <end position="42"/>
    </location>
</feature>
<protein>
    <submittedName>
        <fullName evidence="2">Uncharacterized protein</fullName>
    </submittedName>
</protein>
<comment type="caution">
    <text evidence="2">The sequence shown here is derived from an EMBL/GenBank/DDBJ whole genome shotgun (WGS) entry which is preliminary data.</text>
</comment>
<feature type="region of interest" description="Disordered" evidence="1">
    <location>
        <begin position="1"/>
        <end position="75"/>
    </location>
</feature>
<proteinExistence type="predicted"/>
<feature type="compositionally biased region" description="Basic and acidic residues" evidence="1">
    <location>
        <begin position="64"/>
        <end position="75"/>
    </location>
</feature>
<name>A0ABR3V0T4_9PEZI</name>
<evidence type="ECO:0000256" key="1">
    <source>
        <dbReference type="SAM" id="MobiDB-lite"/>
    </source>
</evidence>
<dbReference type="EMBL" id="JAZHXJ010003184">
    <property type="protein sequence ID" value="KAL1835379.1"/>
    <property type="molecule type" value="Genomic_DNA"/>
</dbReference>
<organism evidence="2 3">
    <name type="scientific">Phialemonium thermophilum</name>
    <dbReference type="NCBI Taxonomy" id="223376"/>
    <lineage>
        <taxon>Eukaryota</taxon>
        <taxon>Fungi</taxon>
        <taxon>Dikarya</taxon>
        <taxon>Ascomycota</taxon>
        <taxon>Pezizomycotina</taxon>
        <taxon>Sordariomycetes</taxon>
        <taxon>Sordariomycetidae</taxon>
        <taxon>Cephalothecales</taxon>
        <taxon>Cephalothecaceae</taxon>
        <taxon>Phialemonium</taxon>
    </lineage>
</organism>
<dbReference type="Proteomes" id="UP001586593">
    <property type="component" value="Unassembled WGS sequence"/>
</dbReference>
<evidence type="ECO:0000313" key="2">
    <source>
        <dbReference type="EMBL" id="KAL1835379.1"/>
    </source>
</evidence>
<evidence type="ECO:0000313" key="3">
    <source>
        <dbReference type="Proteomes" id="UP001586593"/>
    </source>
</evidence>
<keyword evidence="3" id="KW-1185">Reference proteome</keyword>
<gene>
    <name evidence="2" type="ORF">VTK73DRAFT_5694</name>
</gene>
<sequence length="75" mass="8219">MSPVKRHRGPDEGEDERGEGGKGKGKVKREEADEEEQSDEDMDARKEDELQYGSGPLSLEELDEKAAARDSDGGV</sequence>
<accession>A0ABR3V0T4</accession>